<keyword evidence="5" id="KW-0862">Zinc</keyword>
<accession>A0A399RL51</accession>
<dbReference type="Gene3D" id="2.70.70.10">
    <property type="entry name" value="Glucose Permease (Domain IIA)"/>
    <property type="match status" value="1"/>
</dbReference>
<dbReference type="InterPro" id="IPR011055">
    <property type="entry name" value="Dup_hybrid_motif"/>
</dbReference>
<evidence type="ECO:0000256" key="5">
    <source>
        <dbReference type="ARBA" id="ARBA00022833"/>
    </source>
</evidence>
<gene>
    <name evidence="8" type="ORF">D1223_08135</name>
</gene>
<dbReference type="Gene3D" id="3.10.450.350">
    <property type="match status" value="1"/>
</dbReference>
<dbReference type="InterPro" id="IPR050570">
    <property type="entry name" value="Cell_wall_metabolism_enzyme"/>
</dbReference>
<evidence type="ECO:0000256" key="1">
    <source>
        <dbReference type="ARBA" id="ARBA00001947"/>
    </source>
</evidence>
<sequence>MTSLALLTALAGVTTVSTLYLVGQSREAEAQTPVPVTLATPLAATVLTAEELGDPVMAERREAALRPRQTLIELVEDLGANRSDAALSLKALYEADLVDPRRVPAGLKVNAYFRGDGESAQLASLSMSNEAGKQIMSRRMPDGSFRPLLLRAHTEPVARRITATIDTSIYETALSKGARDQQVVDFARVFAFDLDFQRDIHPGDEFEMVYEEIVDERGNHVRTGDVIYAAINGKALDKAYYRFTPGDDGMTDFFDTNGDAATKFLMKTPINGARLSSNFGYRRHPISGYNKLHKGTDFAAPSGTPIYAAGHGTIERANRYGGYGNYVRIQHKNGYETAYAHMLRFGPGIRSGRRVRQGDIIGYVGSTGASTGPHLHYEVLINGKQVNAMTLKLPTGRKLSESPEILAEFEQVRAGIDALRLGGQMMASGDSDTAIEPGDTPPAP</sequence>
<dbReference type="AlphaFoldDB" id="A0A399RL51"/>
<keyword evidence="9" id="KW-1185">Reference proteome</keyword>
<dbReference type="Proteomes" id="UP000266385">
    <property type="component" value="Unassembled WGS sequence"/>
</dbReference>
<name>A0A399RL51_9PROT</name>
<keyword evidence="4" id="KW-0378">Hydrolase</keyword>
<protein>
    <submittedName>
        <fullName evidence="8">M23 family peptidase</fullName>
    </submittedName>
</protein>
<keyword evidence="6" id="KW-0482">Metalloprotease</keyword>
<proteinExistence type="predicted"/>
<evidence type="ECO:0000313" key="9">
    <source>
        <dbReference type="Proteomes" id="UP000266385"/>
    </source>
</evidence>
<dbReference type="GO" id="GO:0046872">
    <property type="term" value="F:metal ion binding"/>
    <property type="evidence" value="ECO:0007669"/>
    <property type="project" value="UniProtKB-KW"/>
</dbReference>
<reference evidence="8 9" key="1">
    <citation type="submission" date="2018-08" db="EMBL/GenBank/DDBJ databases">
        <title>Henriciella mobilis sp. nov., isolated from seawater.</title>
        <authorList>
            <person name="Cheng H."/>
            <person name="Wu Y.-H."/>
            <person name="Xu X.-W."/>
            <person name="Guo L.-L."/>
        </authorList>
    </citation>
    <scope>NUCLEOTIDE SEQUENCE [LARGE SCALE GENOMIC DNA]</scope>
    <source>
        <strain evidence="8 9">JN25</strain>
    </source>
</reference>
<evidence type="ECO:0000313" key="8">
    <source>
        <dbReference type="EMBL" id="RIJ30582.1"/>
    </source>
</evidence>
<comment type="caution">
    <text evidence="8">The sequence shown here is derived from an EMBL/GenBank/DDBJ whole genome shotgun (WGS) entry which is preliminary data.</text>
</comment>
<dbReference type="EMBL" id="QWFX01000006">
    <property type="protein sequence ID" value="RIJ30582.1"/>
    <property type="molecule type" value="Genomic_DNA"/>
</dbReference>
<dbReference type="Pfam" id="PF01551">
    <property type="entry name" value="Peptidase_M23"/>
    <property type="match status" value="1"/>
</dbReference>
<dbReference type="CDD" id="cd12797">
    <property type="entry name" value="M23_peptidase"/>
    <property type="match status" value="1"/>
</dbReference>
<organism evidence="8 9">
    <name type="scientific">Henriciella mobilis</name>
    <dbReference type="NCBI Taxonomy" id="2305467"/>
    <lineage>
        <taxon>Bacteria</taxon>
        <taxon>Pseudomonadati</taxon>
        <taxon>Pseudomonadota</taxon>
        <taxon>Alphaproteobacteria</taxon>
        <taxon>Hyphomonadales</taxon>
        <taxon>Hyphomonadaceae</taxon>
        <taxon>Henriciella</taxon>
    </lineage>
</organism>
<dbReference type="SUPFAM" id="SSF51261">
    <property type="entry name" value="Duplicated hybrid motif"/>
    <property type="match status" value="1"/>
</dbReference>
<keyword evidence="2" id="KW-0645">Protease</keyword>
<dbReference type="PANTHER" id="PTHR21666">
    <property type="entry name" value="PEPTIDASE-RELATED"/>
    <property type="match status" value="1"/>
</dbReference>
<feature type="domain" description="M23ase beta-sheet core" evidence="7">
    <location>
        <begin position="292"/>
        <end position="387"/>
    </location>
</feature>
<evidence type="ECO:0000256" key="4">
    <source>
        <dbReference type="ARBA" id="ARBA00022801"/>
    </source>
</evidence>
<dbReference type="OrthoDB" id="9805070at2"/>
<evidence type="ECO:0000256" key="2">
    <source>
        <dbReference type="ARBA" id="ARBA00022670"/>
    </source>
</evidence>
<keyword evidence="3" id="KW-0479">Metal-binding</keyword>
<dbReference type="InterPro" id="IPR016047">
    <property type="entry name" value="M23ase_b-sheet_dom"/>
</dbReference>
<evidence type="ECO:0000259" key="7">
    <source>
        <dbReference type="Pfam" id="PF01551"/>
    </source>
</evidence>
<evidence type="ECO:0000256" key="6">
    <source>
        <dbReference type="ARBA" id="ARBA00023049"/>
    </source>
</evidence>
<evidence type="ECO:0000256" key="3">
    <source>
        <dbReference type="ARBA" id="ARBA00022723"/>
    </source>
</evidence>
<dbReference type="PANTHER" id="PTHR21666:SF288">
    <property type="entry name" value="CELL DIVISION PROTEIN YTFB"/>
    <property type="match status" value="1"/>
</dbReference>
<comment type="cofactor">
    <cofactor evidence="1">
        <name>Zn(2+)</name>
        <dbReference type="ChEBI" id="CHEBI:29105"/>
    </cofactor>
</comment>
<dbReference type="GO" id="GO:0004222">
    <property type="term" value="F:metalloendopeptidase activity"/>
    <property type="evidence" value="ECO:0007669"/>
    <property type="project" value="TreeGrafter"/>
</dbReference>
<dbReference type="GO" id="GO:0006508">
    <property type="term" value="P:proteolysis"/>
    <property type="evidence" value="ECO:0007669"/>
    <property type="project" value="UniProtKB-KW"/>
</dbReference>